<name>A0AAN0JN85_AMPQE</name>
<reference evidence="3" key="2">
    <citation type="submission" date="2024-06" db="UniProtKB">
        <authorList>
            <consortium name="EnsemblMetazoa"/>
        </authorList>
    </citation>
    <scope>IDENTIFICATION</scope>
</reference>
<feature type="region of interest" description="Disordered" evidence="1">
    <location>
        <begin position="126"/>
        <end position="158"/>
    </location>
</feature>
<evidence type="ECO:0000313" key="3">
    <source>
        <dbReference type="EnsemblMetazoa" id="XP_019858485.1"/>
    </source>
</evidence>
<sequence length="176" mass="20011">MESFQYDDALPQYVGKLKDIIFNWPLLFTLTKDGIVLVYSVSIAMIIAAIHPLEYCRMFSYNTPDGPSLLQTLSRSSFHKISVSPDLMKLCVSTKTHHIIAVDLGIYFAMFSSHYSKNFHKKLTKRAPPSQRLQNPPISQEEELERGRYGGLTRREKEQNTSDLLSAVLLLSDAID</sequence>
<dbReference type="GeneID" id="109586717"/>
<dbReference type="Proteomes" id="UP000007879">
    <property type="component" value="Unassembled WGS sequence"/>
</dbReference>
<keyword evidence="2" id="KW-0812">Transmembrane</keyword>
<keyword evidence="4" id="KW-1185">Reference proteome</keyword>
<keyword evidence="2" id="KW-0472">Membrane</keyword>
<dbReference type="EnsemblMetazoa" id="XM_020002926.1">
    <property type="protein sequence ID" value="XP_019858485.1"/>
    <property type="gene ID" value="LOC109586717"/>
</dbReference>
<evidence type="ECO:0000313" key="4">
    <source>
        <dbReference type="Proteomes" id="UP000007879"/>
    </source>
</evidence>
<feature type="compositionally biased region" description="Basic and acidic residues" evidence="1">
    <location>
        <begin position="145"/>
        <end position="158"/>
    </location>
</feature>
<dbReference type="AlphaFoldDB" id="A0AAN0JN85"/>
<reference evidence="4" key="1">
    <citation type="journal article" date="2010" name="Nature">
        <title>The Amphimedon queenslandica genome and the evolution of animal complexity.</title>
        <authorList>
            <person name="Srivastava M."/>
            <person name="Simakov O."/>
            <person name="Chapman J."/>
            <person name="Fahey B."/>
            <person name="Gauthier M.E."/>
            <person name="Mitros T."/>
            <person name="Richards G.S."/>
            <person name="Conaco C."/>
            <person name="Dacre M."/>
            <person name="Hellsten U."/>
            <person name="Larroux C."/>
            <person name="Putnam N.H."/>
            <person name="Stanke M."/>
            <person name="Adamska M."/>
            <person name="Darling A."/>
            <person name="Degnan S.M."/>
            <person name="Oakley T.H."/>
            <person name="Plachetzki D.C."/>
            <person name="Zhai Y."/>
            <person name="Adamski M."/>
            <person name="Calcino A."/>
            <person name="Cummins S.F."/>
            <person name="Goodstein D.M."/>
            <person name="Harris C."/>
            <person name="Jackson D.J."/>
            <person name="Leys S.P."/>
            <person name="Shu S."/>
            <person name="Woodcroft B.J."/>
            <person name="Vervoort M."/>
            <person name="Kosik K.S."/>
            <person name="Manning G."/>
            <person name="Degnan B.M."/>
            <person name="Rokhsar D.S."/>
        </authorList>
    </citation>
    <scope>NUCLEOTIDE SEQUENCE [LARGE SCALE GENOMIC DNA]</scope>
</reference>
<accession>A0AAN0JN85</accession>
<evidence type="ECO:0000256" key="2">
    <source>
        <dbReference type="SAM" id="Phobius"/>
    </source>
</evidence>
<dbReference type="KEGG" id="aqu:109586717"/>
<feature type="transmembrane region" description="Helical" evidence="2">
    <location>
        <begin position="34"/>
        <end position="53"/>
    </location>
</feature>
<protein>
    <submittedName>
        <fullName evidence="3">Uncharacterized protein</fullName>
    </submittedName>
</protein>
<organism evidence="3 4">
    <name type="scientific">Amphimedon queenslandica</name>
    <name type="common">Sponge</name>
    <dbReference type="NCBI Taxonomy" id="400682"/>
    <lineage>
        <taxon>Eukaryota</taxon>
        <taxon>Metazoa</taxon>
        <taxon>Porifera</taxon>
        <taxon>Demospongiae</taxon>
        <taxon>Heteroscleromorpha</taxon>
        <taxon>Haplosclerida</taxon>
        <taxon>Niphatidae</taxon>
        <taxon>Amphimedon</taxon>
    </lineage>
</organism>
<evidence type="ECO:0000256" key="1">
    <source>
        <dbReference type="SAM" id="MobiDB-lite"/>
    </source>
</evidence>
<proteinExistence type="predicted"/>
<dbReference type="RefSeq" id="XP_019858485.1">
    <property type="nucleotide sequence ID" value="XM_020002926.1"/>
</dbReference>
<keyword evidence="2" id="KW-1133">Transmembrane helix</keyword>